<dbReference type="InterPro" id="IPR025250">
    <property type="entry name" value="DUF4199"/>
</dbReference>
<organism evidence="2 3">
    <name type="scientific">Psychroflexus salis</name>
    <dbReference type="NCBI Taxonomy" id="1526574"/>
    <lineage>
        <taxon>Bacteria</taxon>
        <taxon>Pseudomonadati</taxon>
        <taxon>Bacteroidota</taxon>
        <taxon>Flavobacteriia</taxon>
        <taxon>Flavobacteriales</taxon>
        <taxon>Flavobacteriaceae</taxon>
        <taxon>Psychroflexus</taxon>
    </lineage>
</organism>
<proteinExistence type="predicted"/>
<dbReference type="Pfam" id="PF13858">
    <property type="entry name" value="DUF4199"/>
    <property type="match status" value="1"/>
</dbReference>
<dbReference type="AlphaFoldDB" id="A0A916ZY88"/>
<evidence type="ECO:0000256" key="1">
    <source>
        <dbReference type="SAM" id="Phobius"/>
    </source>
</evidence>
<gene>
    <name evidence="2" type="ORF">GCM10010831_19680</name>
</gene>
<keyword evidence="1" id="KW-1133">Transmembrane helix</keyword>
<feature type="transmembrane region" description="Helical" evidence="1">
    <location>
        <begin position="73"/>
        <end position="92"/>
    </location>
</feature>
<evidence type="ECO:0008006" key="4">
    <source>
        <dbReference type="Google" id="ProtNLM"/>
    </source>
</evidence>
<accession>A0A916ZY88</accession>
<comment type="caution">
    <text evidence="2">The sequence shown here is derived from an EMBL/GenBank/DDBJ whole genome shotgun (WGS) entry which is preliminary data.</text>
</comment>
<feature type="transmembrane region" description="Helical" evidence="1">
    <location>
        <begin position="112"/>
        <end position="137"/>
    </location>
</feature>
<evidence type="ECO:0000313" key="2">
    <source>
        <dbReference type="EMBL" id="GGE18593.1"/>
    </source>
</evidence>
<keyword evidence="1" id="KW-0472">Membrane</keyword>
<reference evidence="2 3" key="1">
    <citation type="journal article" date="2014" name="Int. J. Syst. Evol. Microbiol.">
        <title>Complete genome sequence of Corynebacterium casei LMG S-19264T (=DSM 44701T), isolated from a smear-ripened cheese.</title>
        <authorList>
            <consortium name="US DOE Joint Genome Institute (JGI-PGF)"/>
            <person name="Walter F."/>
            <person name="Albersmeier A."/>
            <person name="Kalinowski J."/>
            <person name="Ruckert C."/>
        </authorList>
    </citation>
    <scope>NUCLEOTIDE SEQUENCE [LARGE SCALE GENOMIC DNA]</scope>
    <source>
        <strain evidence="2 3">CGMCC 1.12925</strain>
    </source>
</reference>
<dbReference type="EMBL" id="BMGL01000011">
    <property type="protein sequence ID" value="GGE18593.1"/>
    <property type="molecule type" value="Genomic_DNA"/>
</dbReference>
<evidence type="ECO:0000313" key="3">
    <source>
        <dbReference type="Proteomes" id="UP000599688"/>
    </source>
</evidence>
<dbReference type="RefSeq" id="WP_188406683.1">
    <property type="nucleotide sequence ID" value="NZ_BMGL01000011.1"/>
</dbReference>
<keyword evidence="3" id="KW-1185">Reference proteome</keyword>
<keyword evidence="1" id="KW-0812">Transmembrane</keyword>
<sequence>MNNFTLPIRFAFALATSLIAYFLVLSLFGLHTNPFFSLFNGVITGFAIYEAIRYRRIETGEDYNYTTGFSAGLVTGFIASILFTVFMAVYATELEPVFLSELVSDFASHYDIGVATFAFIVLLMGLATTVVLTLAFMQLFKNKLKG</sequence>
<feature type="transmembrane region" description="Helical" evidence="1">
    <location>
        <begin position="12"/>
        <end position="29"/>
    </location>
</feature>
<feature type="transmembrane region" description="Helical" evidence="1">
    <location>
        <begin position="35"/>
        <end position="52"/>
    </location>
</feature>
<dbReference type="Proteomes" id="UP000599688">
    <property type="component" value="Unassembled WGS sequence"/>
</dbReference>
<name>A0A916ZY88_9FLAO</name>
<protein>
    <recommendedName>
        <fullName evidence="4">DUF4199 domain-containing protein</fullName>
    </recommendedName>
</protein>